<dbReference type="PANTHER" id="PTHR11793:SF13">
    <property type="entry name" value="PROTEIN DAUGHTERLESS"/>
    <property type="match status" value="1"/>
</dbReference>
<keyword evidence="3" id="KW-0238">DNA-binding</keyword>
<dbReference type="InterPro" id="IPR036638">
    <property type="entry name" value="HLH_DNA-bd_sf"/>
</dbReference>
<feature type="compositionally biased region" description="Polar residues" evidence="6">
    <location>
        <begin position="214"/>
        <end position="244"/>
    </location>
</feature>
<dbReference type="SUPFAM" id="SSF47459">
    <property type="entry name" value="HLH, helix-loop-helix DNA-binding domain"/>
    <property type="match status" value="1"/>
</dbReference>
<evidence type="ECO:0000256" key="3">
    <source>
        <dbReference type="ARBA" id="ARBA00023125"/>
    </source>
</evidence>
<dbReference type="SMART" id="SM00353">
    <property type="entry name" value="HLH"/>
    <property type="match status" value="1"/>
</dbReference>
<protein>
    <recommendedName>
        <fullName evidence="7">BHLH domain-containing protein</fullName>
    </recommendedName>
</protein>
<evidence type="ECO:0000256" key="5">
    <source>
        <dbReference type="ARBA" id="ARBA00023242"/>
    </source>
</evidence>
<dbReference type="VEuPathDB" id="VectorBase:GBRI006942"/>
<dbReference type="GO" id="GO:0046983">
    <property type="term" value="F:protein dimerization activity"/>
    <property type="evidence" value="ECO:0007669"/>
    <property type="project" value="InterPro"/>
</dbReference>
<keyword evidence="2" id="KW-0805">Transcription regulation</keyword>
<keyword evidence="9" id="KW-1185">Reference proteome</keyword>
<dbReference type="CDD" id="cd11467">
    <property type="entry name" value="bHLH_E-protein_Da_like"/>
    <property type="match status" value="1"/>
</dbReference>
<evidence type="ECO:0000313" key="8">
    <source>
        <dbReference type="EnsemblMetazoa" id="GBRI006942-PA"/>
    </source>
</evidence>
<reference evidence="8" key="2">
    <citation type="submission" date="2020-05" db="UniProtKB">
        <authorList>
            <consortium name="EnsemblMetazoa"/>
        </authorList>
    </citation>
    <scope>IDENTIFICATION</scope>
    <source>
        <strain evidence="8">IAEA</strain>
    </source>
</reference>
<dbReference type="InterPro" id="IPR051098">
    <property type="entry name" value="NeuroDiff_E-box_TFs"/>
</dbReference>
<keyword evidence="4" id="KW-0804">Transcription</keyword>
<name>A0A1A9W5E0_9MUSC</name>
<evidence type="ECO:0000256" key="4">
    <source>
        <dbReference type="ARBA" id="ARBA00023163"/>
    </source>
</evidence>
<feature type="compositionally biased region" description="Low complexity" evidence="6">
    <location>
        <begin position="249"/>
        <end position="270"/>
    </location>
</feature>
<evidence type="ECO:0000256" key="6">
    <source>
        <dbReference type="SAM" id="MobiDB-lite"/>
    </source>
</evidence>
<dbReference type="AlphaFoldDB" id="A0A1A9W5E0"/>
<dbReference type="EnsemblMetazoa" id="GBRI006942-RA">
    <property type="protein sequence ID" value="GBRI006942-PA"/>
    <property type="gene ID" value="GBRI006942"/>
</dbReference>
<reference evidence="9" key="1">
    <citation type="submission" date="2014-03" db="EMBL/GenBank/DDBJ databases">
        <authorList>
            <person name="Aksoy S."/>
            <person name="Warren W."/>
            <person name="Wilson R.K."/>
        </authorList>
    </citation>
    <scope>NUCLEOTIDE SEQUENCE [LARGE SCALE GENOMIC DNA]</scope>
    <source>
        <strain evidence="9">IAEA</strain>
    </source>
</reference>
<proteinExistence type="predicted"/>
<dbReference type="GO" id="GO:0000981">
    <property type="term" value="F:DNA-binding transcription factor activity, RNA polymerase II-specific"/>
    <property type="evidence" value="ECO:0007669"/>
    <property type="project" value="TreeGrafter"/>
</dbReference>
<feature type="compositionally biased region" description="Low complexity" evidence="6">
    <location>
        <begin position="787"/>
        <end position="799"/>
    </location>
</feature>
<dbReference type="STRING" id="37001.A0A1A9W5E0"/>
<evidence type="ECO:0000256" key="2">
    <source>
        <dbReference type="ARBA" id="ARBA00023015"/>
    </source>
</evidence>
<dbReference type="Gene3D" id="4.10.280.10">
    <property type="entry name" value="Helix-loop-helix DNA-binding domain"/>
    <property type="match status" value="1"/>
</dbReference>
<dbReference type="Pfam" id="PF00010">
    <property type="entry name" value="HLH"/>
    <property type="match status" value="1"/>
</dbReference>
<sequence>MSGSTKKIVAQHLGIWQQQLLSTNFRAAQVLLPVTQTLRNGEAQTANMATSDDEPMLLYEVFQNCFNKIANKQPADGVGSGGGPVDRNGGYQSPYGGLRGMENGIYGGADDFNTMHDPTSGGGVRFTSGAPVDQYFDAGIGNGGNAGASGWYGSPVGGGGYGSQNSYQNNGPMSGHHLGGGPQQHHDPDGHHIGGNTGMSLQMDASGHVGMHSPATTSLPPMSSFRGGNTNSIQSLSGNPTTHSPALYSSPQPHSTPHSSMSTPGSGHHPLANHHVSQHSPALQNDAFGTVSGLGVTGVNVPGLGSKTIANSNVVGVPGPQGPNSAMRQHMYMTTTTADQSISSFSSNPSTPVNSPPPLTQSTLVSQAMLVDKNVVSGGAVPANSGWGHPVLNGTGPSSSGSSVTGVGGGAYASDMVPTGLHSMASVYQGARMEERLDDALNVLRSHCEPDLLGGVGAALSAMDNIDGLSSFVPTSPSSHGMVASAGPGPSSLNPSHDVMSSGPTSVQNVGAVVGSLAPQVKMERTSATATATVTTASVPTVKGSKKRKESSISAASATNTGPSTSTLNSLVDATDTKPSSSMEASQPHTQAPPSTKGTKRPRRYCSSADDDDDAEPAVKALREKERRQANNARERIRIRDINEALKELGRMCMTHLKSDKPQTKLGILNMAVEVIMTLEQQVRERNLNPKAACLKRREEEKAEDGPKLAAQHHMLPQGAPGVYGQPPPPPLPQTAQSGVPPVVVGQPQLQTQQSGVQLPPHLQSHNQASNNLNEPPTSHLPTEIATHQSNHQQQHQTSGTDIEQQLLNNLSLFRRRHPHAQAGALTTTLSQPPHAHHHHHHGHMLHHPPPPSHQHQLQNFPNYVRHKRNILTTIKCYLQNQTLFLSNLKSDTATEISNCSRKYLKT</sequence>
<dbReference type="InterPro" id="IPR011598">
    <property type="entry name" value="bHLH_dom"/>
</dbReference>
<comment type="subcellular location">
    <subcellularLocation>
        <location evidence="1">Nucleus</location>
    </subcellularLocation>
</comment>
<feature type="compositionally biased region" description="Basic residues" evidence="6">
    <location>
        <begin position="835"/>
        <end position="847"/>
    </location>
</feature>
<dbReference type="GO" id="GO:0000785">
    <property type="term" value="C:chromatin"/>
    <property type="evidence" value="ECO:0007669"/>
    <property type="project" value="TreeGrafter"/>
</dbReference>
<feature type="region of interest" description="Disordered" evidence="6">
    <location>
        <begin position="540"/>
        <end position="617"/>
    </location>
</feature>
<dbReference type="FunFam" id="4.10.280.10:FF:000001">
    <property type="entry name" value="Putative transcription factor 12"/>
    <property type="match status" value="1"/>
</dbReference>
<dbReference type="GO" id="GO:0000978">
    <property type="term" value="F:RNA polymerase II cis-regulatory region sequence-specific DNA binding"/>
    <property type="evidence" value="ECO:0007669"/>
    <property type="project" value="TreeGrafter"/>
</dbReference>
<dbReference type="PROSITE" id="PS50888">
    <property type="entry name" value="BHLH"/>
    <property type="match status" value="1"/>
</dbReference>
<organism evidence="8 9">
    <name type="scientific">Glossina brevipalpis</name>
    <dbReference type="NCBI Taxonomy" id="37001"/>
    <lineage>
        <taxon>Eukaryota</taxon>
        <taxon>Metazoa</taxon>
        <taxon>Ecdysozoa</taxon>
        <taxon>Arthropoda</taxon>
        <taxon>Hexapoda</taxon>
        <taxon>Insecta</taxon>
        <taxon>Pterygota</taxon>
        <taxon>Neoptera</taxon>
        <taxon>Endopterygota</taxon>
        <taxon>Diptera</taxon>
        <taxon>Brachycera</taxon>
        <taxon>Muscomorpha</taxon>
        <taxon>Hippoboscoidea</taxon>
        <taxon>Glossinidae</taxon>
        <taxon>Glossina</taxon>
    </lineage>
</organism>
<dbReference type="GO" id="GO:0005634">
    <property type="term" value="C:nucleus"/>
    <property type="evidence" value="ECO:0007669"/>
    <property type="project" value="UniProtKB-SubCell"/>
</dbReference>
<keyword evidence="5" id="KW-0539">Nucleus</keyword>
<evidence type="ECO:0000313" key="9">
    <source>
        <dbReference type="Proteomes" id="UP000091820"/>
    </source>
</evidence>
<dbReference type="PANTHER" id="PTHR11793">
    <property type="entry name" value="BASIC HELIX-LOOP-HELIX TRANSCRIPTION FACTOR"/>
    <property type="match status" value="1"/>
</dbReference>
<feature type="region of interest" description="Disordered" evidence="6">
    <location>
        <begin position="717"/>
        <end position="801"/>
    </location>
</feature>
<feature type="region of interest" description="Disordered" evidence="6">
    <location>
        <begin position="830"/>
        <end position="856"/>
    </location>
</feature>
<dbReference type="Proteomes" id="UP000091820">
    <property type="component" value="Unassembled WGS sequence"/>
</dbReference>
<accession>A0A1A9W5E0</accession>
<feature type="compositionally biased region" description="Low complexity" evidence="6">
    <location>
        <begin position="737"/>
        <end position="760"/>
    </location>
</feature>
<feature type="compositionally biased region" description="Polar residues" evidence="6">
    <location>
        <begin position="764"/>
        <end position="781"/>
    </location>
</feature>
<evidence type="ECO:0000256" key="1">
    <source>
        <dbReference type="ARBA" id="ARBA00004123"/>
    </source>
</evidence>
<evidence type="ECO:0000259" key="7">
    <source>
        <dbReference type="PROSITE" id="PS50888"/>
    </source>
</evidence>
<feature type="region of interest" description="Disordered" evidence="6">
    <location>
        <begin position="476"/>
        <end position="507"/>
    </location>
</feature>
<dbReference type="GO" id="GO:0005667">
    <property type="term" value="C:transcription regulator complex"/>
    <property type="evidence" value="ECO:0007669"/>
    <property type="project" value="TreeGrafter"/>
</dbReference>
<feature type="region of interest" description="Disordered" evidence="6">
    <location>
        <begin position="162"/>
        <end position="278"/>
    </location>
</feature>
<feature type="compositionally biased region" description="Polar residues" evidence="6">
    <location>
        <begin position="552"/>
        <end position="597"/>
    </location>
</feature>
<feature type="domain" description="BHLH" evidence="7">
    <location>
        <begin position="626"/>
        <end position="679"/>
    </location>
</feature>